<evidence type="ECO:0000313" key="3">
    <source>
        <dbReference type="Proteomes" id="UP000547976"/>
    </source>
</evidence>
<evidence type="ECO:0000259" key="1">
    <source>
        <dbReference type="Pfam" id="PF03446"/>
    </source>
</evidence>
<dbReference type="GeneID" id="59311446"/>
<reference evidence="2 3" key="1">
    <citation type="submission" date="2020-05" db="EMBL/GenBank/DDBJ databases">
        <title>Identification and distribution of gene clusters putatively required for synthesis of sphingolipid metabolism inhibitors in phylogenetically diverse species of the filamentous fungus Fusarium.</title>
        <authorList>
            <person name="Kim H.-S."/>
            <person name="Busman M."/>
            <person name="Brown D.W."/>
            <person name="Divon H."/>
            <person name="Uhlig S."/>
            <person name="Proctor R.H."/>
        </authorList>
    </citation>
    <scope>NUCLEOTIDE SEQUENCE [LARGE SCALE GENOMIC DNA]</scope>
    <source>
        <strain evidence="2 3">NRRL 66333</strain>
    </source>
</reference>
<accession>A0A8H5L8E3</accession>
<dbReference type="GO" id="GO:0050661">
    <property type="term" value="F:NADP binding"/>
    <property type="evidence" value="ECO:0007669"/>
    <property type="project" value="InterPro"/>
</dbReference>
<comment type="caution">
    <text evidence="2">The sequence shown here is derived from an EMBL/GenBank/DDBJ whole genome shotgun (WGS) entry which is preliminary data.</text>
</comment>
<dbReference type="RefSeq" id="XP_036532542.1">
    <property type="nucleotide sequence ID" value="XM_036676728.1"/>
</dbReference>
<keyword evidence="3" id="KW-1185">Reference proteome</keyword>
<dbReference type="InterPro" id="IPR036291">
    <property type="entry name" value="NAD(P)-bd_dom_sf"/>
</dbReference>
<dbReference type="InterPro" id="IPR006115">
    <property type="entry name" value="6PGDH_NADP-bd"/>
</dbReference>
<proteinExistence type="predicted"/>
<dbReference type="Proteomes" id="UP000547976">
    <property type="component" value="Unassembled WGS sequence"/>
</dbReference>
<dbReference type="PANTHER" id="PTHR43580">
    <property type="entry name" value="OXIDOREDUCTASE GLYR1-RELATED"/>
    <property type="match status" value="1"/>
</dbReference>
<evidence type="ECO:0000313" key="2">
    <source>
        <dbReference type="EMBL" id="KAF5586888.1"/>
    </source>
</evidence>
<dbReference type="OrthoDB" id="435038at2759"/>
<dbReference type="Pfam" id="PF03446">
    <property type="entry name" value="NAD_binding_2"/>
    <property type="match status" value="1"/>
</dbReference>
<feature type="domain" description="6-phosphogluconate dehydrogenase NADP-binding" evidence="1">
    <location>
        <begin position="7"/>
        <end position="122"/>
    </location>
</feature>
<sequence length="162" mass="17640">MAPQLLWIGLGNMGRGMCLNLVQKGSLGKPHLIYNRTQKRCDEFVTQVGSANAKTCTSLKEGVGSSDIIFSCLSSDSAVENIYESMVKEGDVRGKLFVECSTISPELVDKIAKLMIDHGAEFHAPYTYLKMAMEKSPGDQVDVSAIYGAVRKANGLEFENTP</sequence>
<dbReference type="PANTHER" id="PTHR43580:SF3">
    <property type="entry name" value="6-PHOSPHOGLUCONATE DEHYDROGENASE FAMILY PROTEIN (AFU_ORTHOLOGUE AFUA_2G11600)"/>
    <property type="match status" value="1"/>
</dbReference>
<organism evidence="2 3">
    <name type="scientific">Gibberella subglutinans</name>
    <name type="common">Fusarium subglutinans</name>
    <dbReference type="NCBI Taxonomy" id="42677"/>
    <lineage>
        <taxon>Eukaryota</taxon>
        <taxon>Fungi</taxon>
        <taxon>Dikarya</taxon>
        <taxon>Ascomycota</taxon>
        <taxon>Pezizomycotina</taxon>
        <taxon>Sordariomycetes</taxon>
        <taxon>Hypocreomycetidae</taxon>
        <taxon>Hypocreales</taxon>
        <taxon>Nectriaceae</taxon>
        <taxon>Fusarium</taxon>
        <taxon>Fusarium fujikuroi species complex</taxon>
    </lineage>
</organism>
<dbReference type="AlphaFoldDB" id="A0A8H5L8E3"/>
<protein>
    <submittedName>
        <fullName evidence="2">6-phosphogluconate dehydrogenase 2</fullName>
    </submittedName>
</protein>
<gene>
    <name evidence="2" type="ORF">FSUBG_11987</name>
</gene>
<name>A0A8H5L8E3_GIBSU</name>
<dbReference type="EMBL" id="JAAOAV010000243">
    <property type="protein sequence ID" value="KAF5586888.1"/>
    <property type="molecule type" value="Genomic_DNA"/>
</dbReference>
<dbReference type="InterPro" id="IPR051265">
    <property type="entry name" value="HIBADH-related_NP60_sf"/>
</dbReference>
<dbReference type="SUPFAM" id="SSF51735">
    <property type="entry name" value="NAD(P)-binding Rossmann-fold domains"/>
    <property type="match status" value="1"/>
</dbReference>
<dbReference type="Gene3D" id="3.40.50.720">
    <property type="entry name" value="NAD(P)-binding Rossmann-like Domain"/>
    <property type="match status" value="1"/>
</dbReference>